<accession>A0A1J7JUG4</accession>
<proteinExistence type="predicted"/>
<name>A0A1J7JUG4_9PEZI</name>
<gene>
    <name evidence="2" type="ORF">CONLIGDRAFT_161161</name>
</gene>
<dbReference type="AlphaFoldDB" id="A0A1J7JUG4"/>
<keyword evidence="3" id="KW-1185">Reference proteome</keyword>
<dbReference type="EMBL" id="KV875094">
    <property type="protein sequence ID" value="OIW33012.1"/>
    <property type="molecule type" value="Genomic_DNA"/>
</dbReference>
<evidence type="ECO:0000313" key="3">
    <source>
        <dbReference type="Proteomes" id="UP000182658"/>
    </source>
</evidence>
<feature type="region of interest" description="Disordered" evidence="1">
    <location>
        <begin position="88"/>
        <end position="109"/>
    </location>
</feature>
<reference evidence="2 3" key="1">
    <citation type="submission" date="2016-10" db="EMBL/GenBank/DDBJ databases">
        <title>Draft genome sequence of Coniochaeta ligniaria NRRL30616, a lignocellulolytic fungus for bioabatement of inhibitors in plant biomass hydrolysates.</title>
        <authorList>
            <consortium name="DOE Joint Genome Institute"/>
            <person name="Jimenez D.J."/>
            <person name="Hector R.E."/>
            <person name="Riley R."/>
            <person name="Sun H."/>
            <person name="Grigoriev I.V."/>
            <person name="Van Elsas J.D."/>
            <person name="Nichols N.N."/>
        </authorList>
    </citation>
    <scope>NUCLEOTIDE SEQUENCE [LARGE SCALE GENOMIC DNA]</scope>
    <source>
        <strain evidence="2 3">NRRL 30616</strain>
    </source>
</reference>
<sequence length="157" mass="17384">MFHPRSLLKHKSHSMVVCSRSSASNFSCLIEDLRRAGTPNMCVSTTADAVDIPRRPEVGSHRLAGMRDRLLCTDTWIVYSIQRQRHRMPKSQAAGEGRRLSEEGEQRGVSLGSQTILGSAAGDGNVRARILSKVRPGNGTPFYMSATRLVMSQMRQN</sequence>
<protein>
    <submittedName>
        <fullName evidence="2">Uncharacterized protein</fullName>
    </submittedName>
</protein>
<dbReference type="InParanoid" id="A0A1J7JUG4"/>
<evidence type="ECO:0000313" key="2">
    <source>
        <dbReference type="EMBL" id="OIW33012.1"/>
    </source>
</evidence>
<dbReference type="Proteomes" id="UP000182658">
    <property type="component" value="Unassembled WGS sequence"/>
</dbReference>
<organism evidence="2 3">
    <name type="scientific">Coniochaeta ligniaria NRRL 30616</name>
    <dbReference type="NCBI Taxonomy" id="1408157"/>
    <lineage>
        <taxon>Eukaryota</taxon>
        <taxon>Fungi</taxon>
        <taxon>Dikarya</taxon>
        <taxon>Ascomycota</taxon>
        <taxon>Pezizomycotina</taxon>
        <taxon>Sordariomycetes</taxon>
        <taxon>Sordariomycetidae</taxon>
        <taxon>Coniochaetales</taxon>
        <taxon>Coniochaetaceae</taxon>
        <taxon>Coniochaeta</taxon>
    </lineage>
</organism>
<evidence type="ECO:0000256" key="1">
    <source>
        <dbReference type="SAM" id="MobiDB-lite"/>
    </source>
</evidence>
<feature type="compositionally biased region" description="Basic and acidic residues" evidence="1">
    <location>
        <begin position="96"/>
        <end position="106"/>
    </location>
</feature>